<name>A0ABQ2QFU4_9GAMM</name>
<proteinExistence type="predicted"/>
<dbReference type="Proteomes" id="UP000654004">
    <property type="component" value="Unassembled WGS sequence"/>
</dbReference>
<evidence type="ECO:0000313" key="1">
    <source>
        <dbReference type="EMBL" id="GGP78958.1"/>
    </source>
</evidence>
<keyword evidence="2" id="KW-1185">Reference proteome</keyword>
<sequence>MPRKPRICPVGIPQHIIQRGNNRQVCFTSEQDFKAYAGWLKEYSRKFHVEIHVLNKLG</sequence>
<comment type="caution">
    <text evidence="1">The sequence shown here is derived from an EMBL/GenBank/DDBJ whole genome shotgun (WGS) entry which is preliminary data.</text>
</comment>
<evidence type="ECO:0008006" key="3">
    <source>
        <dbReference type="Google" id="ProtNLM"/>
    </source>
</evidence>
<dbReference type="RefSeq" id="WP_188953807.1">
    <property type="nucleotide sequence ID" value="NZ_BMQW01000002.1"/>
</dbReference>
<dbReference type="SUPFAM" id="SSF143422">
    <property type="entry name" value="Transposase IS200-like"/>
    <property type="match status" value="1"/>
</dbReference>
<protein>
    <recommendedName>
        <fullName evidence="3">Transposase</fullName>
    </recommendedName>
</protein>
<reference evidence="2" key="1">
    <citation type="journal article" date="2019" name="Int. J. Syst. Evol. Microbiol.">
        <title>The Global Catalogue of Microorganisms (GCM) 10K type strain sequencing project: providing services to taxonomists for standard genome sequencing and annotation.</title>
        <authorList>
            <consortium name="The Broad Institute Genomics Platform"/>
            <consortium name="The Broad Institute Genome Sequencing Center for Infectious Disease"/>
            <person name="Wu L."/>
            <person name="Ma J."/>
        </authorList>
    </citation>
    <scope>NUCLEOTIDE SEQUENCE [LARGE SCALE GENOMIC DNA]</scope>
    <source>
        <strain evidence="2">JCM 32305</strain>
    </source>
</reference>
<accession>A0ABQ2QFU4</accession>
<gene>
    <name evidence="1" type="ORF">GCM10009410_09090</name>
</gene>
<evidence type="ECO:0000313" key="2">
    <source>
        <dbReference type="Proteomes" id="UP000654004"/>
    </source>
</evidence>
<dbReference type="EMBL" id="BMQW01000002">
    <property type="protein sequence ID" value="GGP78958.1"/>
    <property type="molecule type" value="Genomic_DNA"/>
</dbReference>
<dbReference type="InterPro" id="IPR036515">
    <property type="entry name" value="Transposase_17_sf"/>
</dbReference>
<organism evidence="1 2">
    <name type="scientific">Shewanella ulleungensis</name>
    <dbReference type="NCBI Taxonomy" id="2282699"/>
    <lineage>
        <taxon>Bacteria</taxon>
        <taxon>Pseudomonadati</taxon>
        <taxon>Pseudomonadota</taxon>
        <taxon>Gammaproteobacteria</taxon>
        <taxon>Alteromonadales</taxon>
        <taxon>Shewanellaceae</taxon>
        <taxon>Shewanella</taxon>
    </lineage>
</organism>